<sequence length="37" mass="4260">VKGRNYIYTITATYNDNVHENEIISMICNNPYDHADG</sequence>
<comment type="caution">
    <text evidence="1">The sequence shown here is derived from an EMBL/GenBank/DDBJ whole genome shotgun (WGS) entry which is preliminary data.</text>
</comment>
<proteinExistence type="predicted"/>
<accession>X1E8T6</accession>
<gene>
    <name evidence="1" type="ORF">S01H4_66965</name>
</gene>
<feature type="non-terminal residue" evidence="1">
    <location>
        <position position="1"/>
    </location>
</feature>
<protein>
    <submittedName>
        <fullName evidence="1">Uncharacterized protein</fullName>
    </submittedName>
</protein>
<evidence type="ECO:0000313" key="1">
    <source>
        <dbReference type="EMBL" id="GAH28977.1"/>
    </source>
</evidence>
<organism evidence="1">
    <name type="scientific">marine sediment metagenome</name>
    <dbReference type="NCBI Taxonomy" id="412755"/>
    <lineage>
        <taxon>unclassified sequences</taxon>
        <taxon>metagenomes</taxon>
        <taxon>ecological metagenomes</taxon>
    </lineage>
</organism>
<reference evidence="1" key="1">
    <citation type="journal article" date="2014" name="Front. Microbiol.">
        <title>High frequency of phylogenetically diverse reductive dehalogenase-homologous genes in deep subseafloor sedimentary metagenomes.</title>
        <authorList>
            <person name="Kawai M."/>
            <person name="Futagami T."/>
            <person name="Toyoda A."/>
            <person name="Takaki Y."/>
            <person name="Nishi S."/>
            <person name="Hori S."/>
            <person name="Arai W."/>
            <person name="Tsubouchi T."/>
            <person name="Morono Y."/>
            <person name="Uchiyama I."/>
            <person name="Ito T."/>
            <person name="Fujiyama A."/>
            <person name="Inagaki F."/>
            <person name="Takami H."/>
        </authorList>
    </citation>
    <scope>NUCLEOTIDE SEQUENCE</scope>
    <source>
        <strain evidence="1">Expedition CK06-06</strain>
    </source>
</reference>
<dbReference type="EMBL" id="BART01041788">
    <property type="protein sequence ID" value="GAH28977.1"/>
    <property type="molecule type" value="Genomic_DNA"/>
</dbReference>
<name>X1E8T6_9ZZZZ</name>
<dbReference type="AlphaFoldDB" id="X1E8T6"/>